<proteinExistence type="predicted"/>
<name>A0A1Q9EKW6_SYMMI</name>
<accession>A0A1Q9EKW6</accession>
<evidence type="ECO:0000313" key="1">
    <source>
        <dbReference type="EMBL" id="OLQ08055.1"/>
    </source>
</evidence>
<comment type="caution">
    <text evidence="1">The sequence shown here is derived from an EMBL/GenBank/DDBJ whole genome shotgun (WGS) entry which is preliminary data.</text>
</comment>
<keyword evidence="2" id="KW-1185">Reference proteome</keyword>
<reference evidence="1 2" key="1">
    <citation type="submission" date="2016-02" db="EMBL/GenBank/DDBJ databases">
        <title>Genome analysis of coral dinoflagellate symbionts highlights evolutionary adaptations to a symbiotic lifestyle.</title>
        <authorList>
            <person name="Aranda M."/>
            <person name="Li Y."/>
            <person name="Liew Y.J."/>
            <person name="Baumgarten S."/>
            <person name="Simakov O."/>
            <person name="Wilson M."/>
            <person name="Piel J."/>
            <person name="Ashoor H."/>
            <person name="Bougouffa S."/>
            <person name="Bajic V.B."/>
            <person name="Ryu T."/>
            <person name="Ravasi T."/>
            <person name="Bayer T."/>
            <person name="Micklem G."/>
            <person name="Kim H."/>
            <person name="Bhak J."/>
            <person name="Lajeunesse T.C."/>
            <person name="Voolstra C.R."/>
        </authorList>
    </citation>
    <scope>NUCLEOTIDE SEQUENCE [LARGE SCALE GENOMIC DNA]</scope>
    <source>
        <strain evidence="1 2">CCMP2467</strain>
    </source>
</reference>
<organism evidence="1 2">
    <name type="scientific">Symbiodinium microadriaticum</name>
    <name type="common">Dinoflagellate</name>
    <name type="synonym">Zooxanthella microadriatica</name>
    <dbReference type="NCBI Taxonomy" id="2951"/>
    <lineage>
        <taxon>Eukaryota</taxon>
        <taxon>Sar</taxon>
        <taxon>Alveolata</taxon>
        <taxon>Dinophyceae</taxon>
        <taxon>Suessiales</taxon>
        <taxon>Symbiodiniaceae</taxon>
        <taxon>Symbiodinium</taxon>
    </lineage>
</organism>
<dbReference type="Proteomes" id="UP000186817">
    <property type="component" value="Unassembled WGS sequence"/>
</dbReference>
<gene>
    <name evidence="1" type="ORF">AK812_SmicGene8468</name>
</gene>
<dbReference type="OrthoDB" id="433050at2759"/>
<dbReference type="AlphaFoldDB" id="A0A1Q9EKW6"/>
<dbReference type="EMBL" id="LSRX01000125">
    <property type="protein sequence ID" value="OLQ08055.1"/>
    <property type="molecule type" value="Genomic_DNA"/>
</dbReference>
<evidence type="ECO:0000313" key="2">
    <source>
        <dbReference type="Proteomes" id="UP000186817"/>
    </source>
</evidence>
<sequence>MIGSTSSASPQQCGATSKTIAALLLDVRESVTIASPSSRKQSQAISDLRECRVHFEDTPEIVLFLSDGDTTEENPMVSEEDRRNQAVETEEIQEINQPSSSTPAPPQTGEAWLTWLQHHDALEKVFKKMEKLTKDKSLDCRTRFLLQVSAFFIKVKTQLVNEPLRTGSRRIRCAGIDRLAGIDALGDSPEALASPAANDSDSDLGSAADSRLRVRVGQLLGGTATQYNGVAWEDMVIPGTGEMHVFTIGDPGPSIPQFQDWGTALSDRTGLHPEPQWRHRPESAYSTRGLLWEQFSAGGTGLHVYPFIRPSLKQKASLQRSYVVVAEQMKKRAEKTGCFTSLMKTGVQYILNVGDNFYPQGMNTGCGSPMNQIKEATKVQFEKAFNWVYLEVHG</sequence>
<protein>
    <submittedName>
        <fullName evidence="1">Uncharacterized protein</fullName>
    </submittedName>
</protein>